<organism evidence="1 2">
    <name type="scientific">Peronosclerospora sorghi</name>
    <dbReference type="NCBI Taxonomy" id="230839"/>
    <lineage>
        <taxon>Eukaryota</taxon>
        <taxon>Sar</taxon>
        <taxon>Stramenopiles</taxon>
        <taxon>Oomycota</taxon>
        <taxon>Peronosporomycetes</taxon>
        <taxon>Peronosporales</taxon>
        <taxon>Peronosporaceae</taxon>
        <taxon>Peronosclerospora</taxon>
    </lineage>
</organism>
<name>A0ACC0WCA7_9STRA</name>
<keyword evidence="2" id="KW-1185">Reference proteome</keyword>
<evidence type="ECO:0000313" key="2">
    <source>
        <dbReference type="Proteomes" id="UP001163321"/>
    </source>
</evidence>
<accession>A0ACC0WCA7</accession>
<dbReference type="EMBL" id="CM047582">
    <property type="protein sequence ID" value="KAI9915336.1"/>
    <property type="molecule type" value="Genomic_DNA"/>
</dbReference>
<protein>
    <submittedName>
        <fullName evidence="1">Uncharacterized protein</fullName>
    </submittedName>
</protein>
<evidence type="ECO:0000313" key="1">
    <source>
        <dbReference type="EMBL" id="KAI9915336.1"/>
    </source>
</evidence>
<reference evidence="1 2" key="1">
    <citation type="journal article" date="2022" name="bioRxiv">
        <title>The genome of the oomycete Peronosclerospora sorghi, a cosmopolitan pathogen of maize and sorghum, is inflated with dispersed pseudogenes.</title>
        <authorList>
            <person name="Fletcher K."/>
            <person name="Martin F."/>
            <person name="Isakeit T."/>
            <person name="Cavanaugh K."/>
            <person name="Magill C."/>
            <person name="Michelmore R."/>
        </authorList>
    </citation>
    <scope>NUCLEOTIDE SEQUENCE [LARGE SCALE GENOMIC DNA]</scope>
    <source>
        <strain evidence="1">P6</strain>
    </source>
</reference>
<sequence>MSLMTFLVKLSRKPEIQLESMQPPVCSSEQEILEETTDNDVVTLCGETGSGKTTRPRRVAAISTAKRVAEELNVPFGAPKGHVGYQIRYDAEHVSGYTRIKFMTDVILLKDIQQDFFLRPYSIILLD</sequence>
<proteinExistence type="predicted"/>
<comment type="caution">
    <text evidence="1">The sequence shown here is derived from an EMBL/GenBank/DDBJ whole genome shotgun (WGS) entry which is preliminary data.</text>
</comment>
<dbReference type="Proteomes" id="UP001163321">
    <property type="component" value="Chromosome 3"/>
</dbReference>
<gene>
    <name evidence="1" type="ORF">PsorP6_007598</name>
</gene>